<evidence type="ECO:0000313" key="3">
    <source>
        <dbReference type="EMBL" id="MCS0611035.1"/>
    </source>
</evidence>
<evidence type="ECO:0000256" key="1">
    <source>
        <dbReference type="SAM" id="SignalP"/>
    </source>
</evidence>
<dbReference type="Proteomes" id="UP001205861">
    <property type="component" value="Unassembled WGS sequence"/>
</dbReference>
<dbReference type="InterPro" id="IPR014044">
    <property type="entry name" value="CAP_dom"/>
</dbReference>
<feature type="chain" id="PRO_5046546644" evidence="1">
    <location>
        <begin position="33"/>
        <end position="298"/>
    </location>
</feature>
<dbReference type="Pfam" id="PF00188">
    <property type="entry name" value="CAP"/>
    <property type="match status" value="1"/>
</dbReference>
<gene>
    <name evidence="3" type="ORF">NX773_23015</name>
</gene>
<organism evidence="3 4">
    <name type="scientific">Massilia solisilvae</name>
    <dbReference type="NCBI Taxonomy" id="1811225"/>
    <lineage>
        <taxon>Bacteria</taxon>
        <taxon>Pseudomonadati</taxon>
        <taxon>Pseudomonadota</taxon>
        <taxon>Betaproteobacteria</taxon>
        <taxon>Burkholderiales</taxon>
        <taxon>Oxalobacteraceae</taxon>
        <taxon>Telluria group</taxon>
        <taxon>Massilia</taxon>
    </lineage>
</organism>
<evidence type="ECO:0000313" key="4">
    <source>
        <dbReference type="Proteomes" id="UP001205861"/>
    </source>
</evidence>
<dbReference type="PANTHER" id="PTHR31157:SF1">
    <property type="entry name" value="SCP DOMAIN-CONTAINING PROTEIN"/>
    <property type="match status" value="1"/>
</dbReference>
<proteinExistence type="predicted"/>
<keyword evidence="1" id="KW-0732">Signal</keyword>
<dbReference type="Gene3D" id="3.40.33.10">
    <property type="entry name" value="CAP"/>
    <property type="match status" value="1"/>
</dbReference>
<evidence type="ECO:0000259" key="2">
    <source>
        <dbReference type="Pfam" id="PF00188"/>
    </source>
</evidence>
<sequence length="298" mass="31211">MRTTPMRPLAALAGDRNWLLCLLLACASCAAAGAPPAREAGQLVQLINDYRASPGSCHGHKAAPAGPLSPQPALSAVRVRTATFLEQALEDAGYPVVRARAVSVTGPTDAAAALAALQEAYCDVLLGTDFSAIGALHAGNEWQVVLAQPLVRASLPDWPVTGQAILQLVNQARAVSRNCGARHFEAAPPVTWNAALAGAALAHSQDMAMRRYFNHHGSDGGTVAERAQLAGYAWRRIGENIAAGQPTPQAAVAGWLDSPGHCANLMDPGFTEMGAAHFVNPSSKTARAYWTQVFATPR</sequence>
<name>A0ABT2BR94_9BURK</name>
<feature type="domain" description="SCP" evidence="2">
    <location>
        <begin position="167"/>
        <end position="294"/>
    </location>
</feature>
<protein>
    <submittedName>
        <fullName evidence="3">CAP domain-containing protein</fullName>
    </submittedName>
</protein>
<dbReference type="PANTHER" id="PTHR31157">
    <property type="entry name" value="SCP DOMAIN-CONTAINING PROTEIN"/>
    <property type="match status" value="1"/>
</dbReference>
<feature type="signal peptide" evidence="1">
    <location>
        <begin position="1"/>
        <end position="32"/>
    </location>
</feature>
<dbReference type="InterPro" id="IPR035940">
    <property type="entry name" value="CAP_sf"/>
</dbReference>
<comment type="caution">
    <text evidence="3">The sequence shown here is derived from an EMBL/GenBank/DDBJ whole genome shotgun (WGS) entry which is preliminary data.</text>
</comment>
<dbReference type="SUPFAM" id="SSF55797">
    <property type="entry name" value="PR-1-like"/>
    <property type="match status" value="1"/>
</dbReference>
<dbReference type="CDD" id="cd05379">
    <property type="entry name" value="CAP_bacterial"/>
    <property type="match status" value="1"/>
</dbReference>
<dbReference type="EMBL" id="JANUGV010000012">
    <property type="protein sequence ID" value="MCS0611035.1"/>
    <property type="molecule type" value="Genomic_DNA"/>
</dbReference>
<accession>A0ABT2BR94</accession>
<keyword evidence="4" id="KW-1185">Reference proteome</keyword>
<dbReference type="RefSeq" id="WP_258858564.1">
    <property type="nucleotide sequence ID" value="NZ_JANUGV010000012.1"/>
</dbReference>
<reference evidence="3 4" key="1">
    <citation type="submission" date="2022-08" db="EMBL/GenBank/DDBJ databases">
        <title>Reclassification of Massilia species as members of the genera Telluria, Duganella, Pseudoduganella, Mokoshia gen. nov. and Zemynaea gen. nov. using orthogonal and non-orthogonal genome-based approaches.</title>
        <authorList>
            <person name="Bowman J.P."/>
        </authorList>
    </citation>
    <scope>NUCLEOTIDE SEQUENCE [LARGE SCALE GENOMIC DNA]</scope>
    <source>
        <strain evidence="3 4">JCM 31607</strain>
    </source>
</reference>